<accession>A0A3N4HJY9</accession>
<dbReference type="AlphaFoldDB" id="A0A3N4HJY9"/>
<keyword evidence="1" id="KW-0472">Membrane</keyword>
<organism evidence="2 3">
    <name type="scientific">Ascobolus immersus RN42</name>
    <dbReference type="NCBI Taxonomy" id="1160509"/>
    <lineage>
        <taxon>Eukaryota</taxon>
        <taxon>Fungi</taxon>
        <taxon>Dikarya</taxon>
        <taxon>Ascomycota</taxon>
        <taxon>Pezizomycotina</taxon>
        <taxon>Pezizomycetes</taxon>
        <taxon>Pezizales</taxon>
        <taxon>Ascobolaceae</taxon>
        <taxon>Ascobolus</taxon>
    </lineage>
</organism>
<keyword evidence="1" id="KW-1133">Transmembrane helix</keyword>
<evidence type="ECO:0000313" key="3">
    <source>
        <dbReference type="Proteomes" id="UP000275078"/>
    </source>
</evidence>
<dbReference type="Proteomes" id="UP000275078">
    <property type="component" value="Unassembled WGS sequence"/>
</dbReference>
<keyword evidence="1" id="KW-0812">Transmembrane</keyword>
<proteinExistence type="predicted"/>
<keyword evidence="3" id="KW-1185">Reference proteome</keyword>
<gene>
    <name evidence="2" type="ORF">BJ508DRAFT_334243</name>
</gene>
<evidence type="ECO:0000256" key="1">
    <source>
        <dbReference type="SAM" id="Phobius"/>
    </source>
</evidence>
<protein>
    <submittedName>
        <fullName evidence="2">Uncharacterized protein</fullName>
    </submittedName>
</protein>
<evidence type="ECO:0000313" key="2">
    <source>
        <dbReference type="EMBL" id="RPA73226.1"/>
    </source>
</evidence>
<reference evidence="2 3" key="1">
    <citation type="journal article" date="2018" name="Nat. Ecol. Evol.">
        <title>Pezizomycetes genomes reveal the molecular basis of ectomycorrhizal truffle lifestyle.</title>
        <authorList>
            <person name="Murat C."/>
            <person name="Payen T."/>
            <person name="Noel B."/>
            <person name="Kuo A."/>
            <person name="Morin E."/>
            <person name="Chen J."/>
            <person name="Kohler A."/>
            <person name="Krizsan K."/>
            <person name="Balestrini R."/>
            <person name="Da Silva C."/>
            <person name="Montanini B."/>
            <person name="Hainaut M."/>
            <person name="Levati E."/>
            <person name="Barry K.W."/>
            <person name="Belfiori B."/>
            <person name="Cichocki N."/>
            <person name="Clum A."/>
            <person name="Dockter R.B."/>
            <person name="Fauchery L."/>
            <person name="Guy J."/>
            <person name="Iotti M."/>
            <person name="Le Tacon F."/>
            <person name="Lindquist E.A."/>
            <person name="Lipzen A."/>
            <person name="Malagnac F."/>
            <person name="Mello A."/>
            <person name="Molinier V."/>
            <person name="Miyauchi S."/>
            <person name="Poulain J."/>
            <person name="Riccioni C."/>
            <person name="Rubini A."/>
            <person name="Sitrit Y."/>
            <person name="Splivallo R."/>
            <person name="Traeger S."/>
            <person name="Wang M."/>
            <person name="Zifcakova L."/>
            <person name="Wipf D."/>
            <person name="Zambonelli A."/>
            <person name="Paolocci F."/>
            <person name="Nowrousian M."/>
            <person name="Ottonello S."/>
            <person name="Baldrian P."/>
            <person name="Spatafora J.W."/>
            <person name="Henrissat B."/>
            <person name="Nagy L.G."/>
            <person name="Aury J.M."/>
            <person name="Wincker P."/>
            <person name="Grigoriev I.V."/>
            <person name="Bonfante P."/>
            <person name="Martin F.M."/>
        </authorList>
    </citation>
    <scope>NUCLEOTIDE SEQUENCE [LARGE SCALE GENOMIC DNA]</scope>
    <source>
        <strain evidence="2 3">RN42</strain>
    </source>
</reference>
<feature type="transmembrane region" description="Helical" evidence="1">
    <location>
        <begin position="158"/>
        <end position="177"/>
    </location>
</feature>
<sequence length="213" mass="23030">MPTTTIVLIASTITTTSVKTEVLKITHYTLERCNCNFGLISTPTTGFAQQHQRNYELPSYPGMKCVLAVAAEVPIANLYAGFAGGSSHAYATLNGGSCISTNRIDLTGDNINAQANQASTWKATSSPTALATGILLASAVATWAIAPRVVGRNPITRFSLLVLGTIYSLCVWLVDWAEGVRAREDIEERKRWENALNLHYQKKATEAKGKGRL</sequence>
<name>A0A3N4HJY9_ASCIM</name>
<feature type="transmembrane region" description="Helical" evidence="1">
    <location>
        <begin position="128"/>
        <end position="146"/>
    </location>
</feature>
<dbReference type="EMBL" id="ML119828">
    <property type="protein sequence ID" value="RPA73226.1"/>
    <property type="molecule type" value="Genomic_DNA"/>
</dbReference>